<comment type="pathway">
    <text evidence="1">Protein modification; peptidyl-diphthamide biosynthesis.</text>
</comment>
<dbReference type="STRING" id="6573.A0A210PMW8"/>
<dbReference type="InterPro" id="IPR015943">
    <property type="entry name" value="WD40/YVTN_repeat-like_dom_sf"/>
</dbReference>
<dbReference type="PANTHER" id="PTHR46042">
    <property type="entry name" value="DIPHTHINE METHYLTRANSFERASE"/>
    <property type="match status" value="1"/>
</dbReference>
<evidence type="ECO:0000256" key="7">
    <source>
        <dbReference type="ARBA" id="ARBA00047551"/>
    </source>
</evidence>
<dbReference type="PROSITE" id="PS00678">
    <property type="entry name" value="WD_REPEATS_1"/>
    <property type="match status" value="1"/>
</dbReference>
<protein>
    <recommendedName>
        <fullName evidence="6">methylated diphthine methylhydrolase</fullName>
        <ecNumber evidence="6">3.1.1.97</ecNumber>
    </recommendedName>
</protein>
<dbReference type="Pfam" id="PF00400">
    <property type="entry name" value="WD40"/>
    <property type="match status" value="1"/>
</dbReference>
<feature type="repeat" description="WD" evidence="8">
    <location>
        <begin position="233"/>
        <end position="275"/>
    </location>
</feature>
<evidence type="ECO:0000256" key="5">
    <source>
        <dbReference type="ARBA" id="ARBA00038092"/>
    </source>
</evidence>
<evidence type="ECO:0000256" key="9">
    <source>
        <dbReference type="SAM" id="MobiDB-lite"/>
    </source>
</evidence>
<keyword evidence="11" id="KW-1185">Reference proteome</keyword>
<evidence type="ECO:0000256" key="3">
    <source>
        <dbReference type="ARBA" id="ARBA00022737"/>
    </source>
</evidence>
<evidence type="ECO:0000256" key="8">
    <source>
        <dbReference type="PROSITE-ProRule" id="PRU00221"/>
    </source>
</evidence>
<gene>
    <name evidence="10" type="ORF">KP79_PYT06016</name>
</gene>
<evidence type="ECO:0000256" key="4">
    <source>
        <dbReference type="ARBA" id="ARBA00022801"/>
    </source>
</evidence>
<comment type="catalytic activity">
    <reaction evidence="7">
        <text>diphthine methyl ester-[translation elongation factor 2] + H2O = diphthine-[translation elongation factor 2] + methanol + H(+)</text>
        <dbReference type="Rhea" id="RHEA:42656"/>
        <dbReference type="Rhea" id="RHEA-COMP:10172"/>
        <dbReference type="Rhea" id="RHEA-COMP:10173"/>
        <dbReference type="ChEBI" id="CHEBI:15377"/>
        <dbReference type="ChEBI" id="CHEBI:15378"/>
        <dbReference type="ChEBI" id="CHEBI:17790"/>
        <dbReference type="ChEBI" id="CHEBI:79005"/>
        <dbReference type="ChEBI" id="CHEBI:82696"/>
        <dbReference type="EC" id="3.1.1.97"/>
    </reaction>
</comment>
<dbReference type="GO" id="GO:0005737">
    <property type="term" value="C:cytoplasm"/>
    <property type="evidence" value="ECO:0007669"/>
    <property type="project" value="TreeGrafter"/>
</dbReference>
<evidence type="ECO:0000313" key="11">
    <source>
        <dbReference type="Proteomes" id="UP000242188"/>
    </source>
</evidence>
<dbReference type="EC" id="3.1.1.97" evidence="6"/>
<reference evidence="10 11" key="1">
    <citation type="journal article" date="2017" name="Nat. Ecol. Evol.">
        <title>Scallop genome provides insights into evolution of bilaterian karyotype and development.</title>
        <authorList>
            <person name="Wang S."/>
            <person name="Zhang J."/>
            <person name="Jiao W."/>
            <person name="Li J."/>
            <person name="Xun X."/>
            <person name="Sun Y."/>
            <person name="Guo X."/>
            <person name="Huan P."/>
            <person name="Dong B."/>
            <person name="Zhang L."/>
            <person name="Hu X."/>
            <person name="Sun X."/>
            <person name="Wang J."/>
            <person name="Zhao C."/>
            <person name="Wang Y."/>
            <person name="Wang D."/>
            <person name="Huang X."/>
            <person name="Wang R."/>
            <person name="Lv J."/>
            <person name="Li Y."/>
            <person name="Zhang Z."/>
            <person name="Liu B."/>
            <person name="Lu W."/>
            <person name="Hui Y."/>
            <person name="Liang J."/>
            <person name="Zhou Z."/>
            <person name="Hou R."/>
            <person name="Li X."/>
            <person name="Liu Y."/>
            <person name="Li H."/>
            <person name="Ning X."/>
            <person name="Lin Y."/>
            <person name="Zhao L."/>
            <person name="Xing Q."/>
            <person name="Dou J."/>
            <person name="Li Y."/>
            <person name="Mao J."/>
            <person name="Guo H."/>
            <person name="Dou H."/>
            <person name="Li T."/>
            <person name="Mu C."/>
            <person name="Jiang W."/>
            <person name="Fu Q."/>
            <person name="Fu X."/>
            <person name="Miao Y."/>
            <person name="Liu J."/>
            <person name="Yu Q."/>
            <person name="Li R."/>
            <person name="Liao H."/>
            <person name="Li X."/>
            <person name="Kong Y."/>
            <person name="Jiang Z."/>
            <person name="Chourrout D."/>
            <person name="Li R."/>
            <person name="Bao Z."/>
        </authorList>
    </citation>
    <scope>NUCLEOTIDE SEQUENCE [LARGE SCALE GENOMIC DNA]</scope>
    <source>
        <strain evidence="10 11">PY_sf001</strain>
    </source>
</reference>
<dbReference type="GO" id="GO:0061685">
    <property type="term" value="F:diphthine methylesterase activity"/>
    <property type="evidence" value="ECO:0007669"/>
    <property type="project" value="UniProtKB-EC"/>
</dbReference>
<keyword evidence="3" id="KW-0677">Repeat</keyword>
<proteinExistence type="inferred from homology"/>
<evidence type="ECO:0000313" key="10">
    <source>
        <dbReference type="EMBL" id="OWF37817.1"/>
    </source>
</evidence>
<dbReference type="EMBL" id="NEDP02005579">
    <property type="protein sequence ID" value="OWF37817.1"/>
    <property type="molecule type" value="Genomic_DNA"/>
</dbReference>
<organism evidence="10 11">
    <name type="scientific">Mizuhopecten yessoensis</name>
    <name type="common">Japanese scallop</name>
    <name type="synonym">Patinopecten yessoensis</name>
    <dbReference type="NCBI Taxonomy" id="6573"/>
    <lineage>
        <taxon>Eukaryota</taxon>
        <taxon>Metazoa</taxon>
        <taxon>Spiralia</taxon>
        <taxon>Lophotrochozoa</taxon>
        <taxon>Mollusca</taxon>
        <taxon>Bivalvia</taxon>
        <taxon>Autobranchia</taxon>
        <taxon>Pteriomorphia</taxon>
        <taxon>Pectinida</taxon>
        <taxon>Pectinoidea</taxon>
        <taxon>Pectinidae</taxon>
        <taxon>Mizuhopecten</taxon>
    </lineage>
</organism>
<dbReference type="InterPro" id="IPR052415">
    <property type="entry name" value="Diphthine_MTase"/>
</dbReference>
<dbReference type="AlphaFoldDB" id="A0A210PMW8"/>
<dbReference type="PROSITE" id="PS50082">
    <property type="entry name" value="WD_REPEATS_2"/>
    <property type="match status" value="1"/>
</dbReference>
<comment type="caution">
    <text evidence="10">The sequence shown here is derived from an EMBL/GenBank/DDBJ whole genome shotgun (WGS) entry which is preliminary data.</text>
</comment>
<feature type="compositionally biased region" description="Polar residues" evidence="9">
    <location>
        <begin position="362"/>
        <end position="375"/>
    </location>
</feature>
<name>A0A210PMW8_MIZYE</name>
<dbReference type="GO" id="GO:0017183">
    <property type="term" value="P:protein histidyl modification to diphthamide"/>
    <property type="evidence" value="ECO:0007669"/>
    <property type="project" value="TreeGrafter"/>
</dbReference>
<dbReference type="InterPro" id="IPR036322">
    <property type="entry name" value="WD40_repeat_dom_sf"/>
</dbReference>
<accession>A0A210PMW8</accession>
<keyword evidence="4" id="KW-0378">Hydrolase</keyword>
<sequence>MAAFITNQTLDTEFSADSTEWCPHSNHHDILLCGTYQLDTSASNSGTQESDDSTALQRRQTRHGRLYIHRLTSGQELATETTLDMPGILDIKWCPVPSPDGSLMALVNSVGQLRLYRMTDSEAGAPDQKVDMTEVMNFDLGDDCLGLSLDWSNRVNKGPPTNICSSTSTGDIHVHAVDGGDLRPLTSWKAHDFEAWITAFNYWDTNLIYTGGDDSKLKGWDMRMDPKQTVFVNKRHTMGVTSIQSCPNREHILGTGSYDEELMVWDTRKMRSPLVTTSLGGGIWRIKWEPKHGQHILTATMYNGFHVVDASNLTEEPLPILCHYDKHTSLAYGADWCYMDPPSPSSHAPGEGADKKDLPIPSGNTGSEQGQSASQVPVNNDFLKTIATCSFYDHILNLWQINLNSSLG</sequence>
<dbReference type="Proteomes" id="UP000242188">
    <property type="component" value="Unassembled WGS sequence"/>
</dbReference>
<dbReference type="InterPro" id="IPR001680">
    <property type="entry name" value="WD40_rpt"/>
</dbReference>
<dbReference type="InterPro" id="IPR019775">
    <property type="entry name" value="WD40_repeat_CS"/>
</dbReference>
<dbReference type="PANTHER" id="PTHR46042:SF1">
    <property type="entry name" value="DIPHTHINE METHYLTRANSFERASE"/>
    <property type="match status" value="1"/>
</dbReference>
<comment type="similarity">
    <text evidence="5">Belongs to the DPH7 family.</text>
</comment>
<dbReference type="SUPFAM" id="SSF50978">
    <property type="entry name" value="WD40 repeat-like"/>
    <property type="match status" value="1"/>
</dbReference>
<feature type="region of interest" description="Disordered" evidence="9">
    <location>
        <begin position="343"/>
        <end position="375"/>
    </location>
</feature>
<evidence type="ECO:0000256" key="2">
    <source>
        <dbReference type="ARBA" id="ARBA00022574"/>
    </source>
</evidence>
<dbReference type="Gene3D" id="2.130.10.10">
    <property type="entry name" value="YVTN repeat-like/Quinoprotein amine dehydrogenase"/>
    <property type="match status" value="1"/>
</dbReference>
<keyword evidence="2 8" id="KW-0853">WD repeat</keyword>
<evidence type="ECO:0000256" key="6">
    <source>
        <dbReference type="ARBA" id="ARBA00039131"/>
    </source>
</evidence>
<evidence type="ECO:0000256" key="1">
    <source>
        <dbReference type="ARBA" id="ARBA00005156"/>
    </source>
</evidence>
<dbReference type="OrthoDB" id="1930760at2759"/>
<dbReference type="SMART" id="SM00320">
    <property type="entry name" value="WD40"/>
    <property type="match status" value="3"/>
</dbReference>